<sequence length="148" mass="16974">MSISSGAFVIFISKYSLTVNQPDTHMNTYPEIDRYLTNAKEILSSKARKEGSEYRDIKYVQMAAGTAYSATLMIVDEYLKKKEGARFTKPRSIEEYRNRLRKYNKTLLSYLNEAYDTLHLAGYYHGTPSVRTIKEGMDAAQKMLAMLS</sequence>
<dbReference type="Pfam" id="PF18498">
    <property type="entry name" value="DUF5618"/>
    <property type="match status" value="1"/>
</dbReference>
<dbReference type="RefSeq" id="WP_229254730.1">
    <property type="nucleotide sequence ID" value="NZ_CAJRAU010000005.1"/>
</dbReference>
<reference evidence="2 3" key="1">
    <citation type="submission" date="2021-04" db="EMBL/GenBank/DDBJ databases">
        <authorList>
            <person name="Rodrigo-Torres L."/>
            <person name="Arahal R. D."/>
            <person name="Lucena T."/>
        </authorList>
    </citation>
    <scope>NUCLEOTIDE SEQUENCE [LARGE SCALE GENOMIC DNA]</scope>
    <source>
        <strain evidence="2 3">CECT 9623</strain>
    </source>
</reference>
<dbReference type="InterPro" id="IPR040988">
    <property type="entry name" value="DUF5618"/>
</dbReference>
<accession>A0ABM8UU53</accession>
<feature type="domain" description="DUF5618" evidence="1">
    <location>
        <begin position="29"/>
        <end position="146"/>
    </location>
</feature>
<dbReference type="Gene3D" id="1.20.120.330">
    <property type="entry name" value="Nucleotidyltransferases domain 2"/>
    <property type="match status" value="1"/>
</dbReference>
<evidence type="ECO:0000313" key="3">
    <source>
        <dbReference type="Proteomes" id="UP000679725"/>
    </source>
</evidence>
<proteinExistence type="predicted"/>
<organism evidence="2 3">
    <name type="scientific">Dyadobacter linearis</name>
    <dbReference type="NCBI Taxonomy" id="2823330"/>
    <lineage>
        <taxon>Bacteria</taxon>
        <taxon>Pseudomonadati</taxon>
        <taxon>Bacteroidota</taxon>
        <taxon>Cytophagia</taxon>
        <taxon>Cytophagales</taxon>
        <taxon>Spirosomataceae</taxon>
        <taxon>Dyadobacter</taxon>
    </lineage>
</organism>
<evidence type="ECO:0000259" key="1">
    <source>
        <dbReference type="Pfam" id="PF18498"/>
    </source>
</evidence>
<protein>
    <recommendedName>
        <fullName evidence="1">DUF5618 domain-containing protein</fullName>
    </recommendedName>
</protein>
<comment type="caution">
    <text evidence="2">The sequence shown here is derived from an EMBL/GenBank/DDBJ whole genome shotgun (WGS) entry which is preliminary data.</text>
</comment>
<evidence type="ECO:0000313" key="2">
    <source>
        <dbReference type="EMBL" id="CAG5071607.1"/>
    </source>
</evidence>
<gene>
    <name evidence="2" type="ORF">DYBT9623_03602</name>
</gene>
<dbReference type="EMBL" id="CAJRAU010000005">
    <property type="protein sequence ID" value="CAG5071607.1"/>
    <property type="molecule type" value="Genomic_DNA"/>
</dbReference>
<keyword evidence="3" id="KW-1185">Reference proteome</keyword>
<name>A0ABM8UU53_9BACT</name>
<dbReference type="Proteomes" id="UP000679725">
    <property type="component" value="Unassembled WGS sequence"/>
</dbReference>